<protein>
    <submittedName>
        <fullName evidence="5">GNAT family N-acetyltransferase</fullName>
    </submittedName>
</protein>
<dbReference type="PROSITE" id="PS51186">
    <property type="entry name" value="GNAT"/>
    <property type="match status" value="1"/>
</dbReference>
<evidence type="ECO:0000256" key="2">
    <source>
        <dbReference type="ARBA" id="ARBA00022679"/>
    </source>
</evidence>
<evidence type="ECO:0000313" key="5">
    <source>
        <dbReference type="EMBL" id="NKY30417.1"/>
    </source>
</evidence>
<dbReference type="GO" id="GO:0008080">
    <property type="term" value="F:N-acetyltransferase activity"/>
    <property type="evidence" value="ECO:0007669"/>
    <property type="project" value="TreeGrafter"/>
</dbReference>
<dbReference type="Pfam" id="PF00583">
    <property type="entry name" value="Acetyltransf_1"/>
    <property type="match status" value="1"/>
</dbReference>
<evidence type="ECO:0000313" key="6">
    <source>
        <dbReference type="Proteomes" id="UP000540698"/>
    </source>
</evidence>
<dbReference type="AlphaFoldDB" id="A0A7X6L9Q3"/>
<organism evidence="5 6">
    <name type="scientific">Nocardia gamkensis</name>
    <dbReference type="NCBI Taxonomy" id="352869"/>
    <lineage>
        <taxon>Bacteria</taxon>
        <taxon>Bacillati</taxon>
        <taxon>Actinomycetota</taxon>
        <taxon>Actinomycetes</taxon>
        <taxon>Mycobacteriales</taxon>
        <taxon>Nocardiaceae</taxon>
        <taxon>Nocardia</taxon>
    </lineage>
</organism>
<dbReference type="PANTHER" id="PTHR10545">
    <property type="entry name" value="DIAMINE N-ACETYLTRANSFERASE"/>
    <property type="match status" value="1"/>
</dbReference>
<comment type="caution">
    <text evidence="5">The sequence shown here is derived from an EMBL/GenBank/DDBJ whole genome shotgun (WGS) entry which is preliminary data.</text>
</comment>
<keyword evidence="2 5" id="KW-0808">Transferase</keyword>
<evidence type="ECO:0000256" key="3">
    <source>
        <dbReference type="ARBA" id="ARBA00023315"/>
    </source>
</evidence>
<keyword evidence="6" id="KW-1185">Reference proteome</keyword>
<comment type="similarity">
    <text evidence="1">Belongs to the acetyltransferase family.</text>
</comment>
<dbReference type="InterPro" id="IPR000182">
    <property type="entry name" value="GNAT_dom"/>
</dbReference>
<reference evidence="5 6" key="1">
    <citation type="submission" date="2020-04" db="EMBL/GenBank/DDBJ databases">
        <title>MicrobeNet Type strains.</title>
        <authorList>
            <person name="Nicholson A.C."/>
        </authorList>
    </citation>
    <scope>NUCLEOTIDE SEQUENCE [LARGE SCALE GENOMIC DNA]</scope>
    <source>
        <strain evidence="5 6">DSM 44956</strain>
    </source>
</reference>
<proteinExistence type="inferred from homology"/>
<dbReference type="InterPro" id="IPR051016">
    <property type="entry name" value="Diverse_Substrate_AcTransf"/>
</dbReference>
<accession>A0A7X6L9Q3</accession>
<evidence type="ECO:0000256" key="1">
    <source>
        <dbReference type="ARBA" id="ARBA00008694"/>
    </source>
</evidence>
<evidence type="ECO:0000259" key="4">
    <source>
        <dbReference type="PROSITE" id="PS51186"/>
    </source>
</evidence>
<dbReference type="SUPFAM" id="SSF55729">
    <property type="entry name" value="Acyl-CoA N-acyltransferases (Nat)"/>
    <property type="match status" value="1"/>
</dbReference>
<dbReference type="CDD" id="cd04301">
    <property type="entry name" value="NAT_SF"/>
    <property type="match status" value="1"/>
</dbReference>
<sequence length="166" mass="18100">MAVDLGAAVLRRAVPSDVPALVDLVYDLAEYEKARHECTVTAEQLRTALFGPEPKVFAHVVADESGLLGCAIWFLNFSTWDGVHGIYLEDLYVKPETRGKGYGKALLTALAKEAVDHGYSRVAWSVLTWNKPSIDFYESIGAVAQVEWAGYRLAGDALGKLAAEAR</sequence>
<gene>
    <name evidence="5" type="ORF">HGB38_30000</name>
</gene>
<keyword evidence="3" id="KW-0012">Acyltransferase</keyword>
<dbReference type="Proteomes" id="UP000540698">
    <property type="component" value="Unassembled WGS sequence"/>
</dbReference>
<feature type="domain" description="N-acetyltransferase" evidence="4">
    <location>
        <begin position="8"/>
        <end position="166"/>
    </location>
</feature>
<name>A0A7X6L9Q3_9NOCA</name>
<dbReference type="EMBL" id="JAAXOS010000017">
    <property type="protein sequence ID" value="NKY30417.1"/>
    <property type="molecule type" value="Genomic_DNA"/>
</dbReference>
<dbReference type="InterPro" id="IPR016181">
    <property type="entry name" value="Acyl_CoA_acyltransferase"/>
</dbReference>
<dbReference type="PANTHER" id="PTHR10545:SF29">
    <property type="entry name" value="GH14572P-RELATED"/>
    <property type="match status" value="1"/>
</dbReference>
<dbReference type="FunFam" id="3.40.630.30:FF:000064">
    <property type="entry name" value="GNAT family acetyltransferase"/>
    <property type="match status" value="1"/>
</dbReference>
<dbReference type="Gene3D" id="3.40.630.30">
    <property type="match status" value="1"/>
</dbReference>